<evidence type="ECO:0000313" key="1">
    <source>
        <dbReference type="EMBL" id="KAJ0013499.1"/>
    </source>
</evidence>
<comment type="caution">
    <text evidence="1">The sequence shown here is derived from an EMBL/GenBank/DDBJ whole genome shotgun (WGS) entry which is preliminary data.</text>
</comment>
<keyword evidence="2" id="KW-1185">Reference proteome</keyword>
<gene>
    <name evidence="1" type="ORF">Pint_21054</name>
</gene>
<name>A0ACC0X8I8_9ROSI</name>
<dbReference type="EMBL" id="CM047748">
    <property type="protein sequence ID" value="KAJ0013499.1"/>
    <property type="molecule type" value="Genomic_DNA"/>
</dbReference>
<reference evidence="2" key="1">
    <citation type="journal article" date="2023" name="G3 (Bethesda)">
        <title>Genome assembly and association tests identify interacting loci associated with vigor, precocity, and sex in interspecific pistachio rootstocks.</title>
        <authorList>
            <person name="Palmer W."/>
            <person name="Jacygrad E."/>
            <person name="Sagayaradj S."/>
            <person name="Cavanaugh K."/>
            <person name="Han R."/>
            <person name="Bertier L."/>
            <person name="Beede B."/>
            <person name="Kafkas S."/>
            <person name="Golino D."/>
            <person name="Preece J."/>
            <person name="Michelmore R."/>
        </authorList>
    </citation>
    <scope>NUCLEOTIDE SEQUENCE [LARGE SCALE GENOMIC DNA]</scope>
</reference>
<proteinExistence type="predicted"/>
<organism evidence="1 2">
    <name type="scientific">Pistacia integerrima</name>
    <dbReference type="NCBI Taxonomy" id="434235"/>
    <lineage>
        <taxon>Eukaryota</taxon>
        <taxon>Viridiplantae</taxon>
        <taxon>Streptophyta</taxon>
        <taxon>Embryophyta</taxon>
        <taxon>Tracheophyta</taxon>
        <taxon>Spermatophyta</taxon>
        <taxon>Magnoliopsida</taxon>
        <taxon>eudicotyledons</taxon>
        <taxon>Gunneridae</taxon>
        <taxon>Pentapetalae</taxon>
        <taxon>rosids</taxon>
        <taxon>malvids</taxon>
        <taxon>Sapindales</taxon>
        <taxon>Anacardiaceae</taxon>
        <taxon>Pistacia</taxon>
    </lineage>
</organism>
<protein>
    <submittedName>
        <fullName evidence="1">Uncharacterized protein</fullName>
    </submittedName>
</protein>
<sequence length="104" mass="12150">MVNQGILDLFMGFMDGLIYFSIAHCLFHALCGCYKEIYRVLKPGQCFMAFEWCITDYFDPKNQEHHKIKAEIEIGDGLPDIRYTRQCLEALKQAGFEARLYIPF</sequence>
<evidence type="ECO:0000313" key="2">
    <source>
        <dbReference type="Proteomes" id="UP001163603"/>
    </source>
</evidence>
<accession>A0ACC0X8I8</accession>
<dbReference type="Proteomes" id="UP001163603">
    <property type="component" value="Chromosome 13"/>
</dbReference>